<feature type="signal peptide" evidence="1">
    <location>
        <begin position="1"/>
        <end position="18"/>
    </location>
</feature>
<dbReference type="Proteomes" id="UP001301442">
    <property type="component" value="Chromosome"/>
</dbReference>
<proteinExistence type="predicted"/>
<evidence type="ECO:0000313" key="2">
    <source>
        <dbReference type="EMBL" id="WOH36061.1"/>
    </source>
</evidence>
<dbReference type="RefSeq" id="WP_348394875.1">
    <property type="nucleotide sequence ID" value="NZ_CP136600.1"/>
</dbReference>
<evidence type="ECO:0000313" key="3">
    <source>
        <dbReference type="Proteomes" id="UP001301442"/>
    </source>
</evidence>
<keyword evidence="1" id="KW-0732">Signal</keyword>
<evidence type="ECO:0008006" key="4">
    <source>
        <dbReference type="Google" id="ProtNLM"/>
    </source>
</evidence>
<feature type="chain" id="PRO_5045741452" description="Orphan protein" evidence="1">
    <location>
        <begin position="19"/>
        <end position="159"/>
    </location>
</feature>
<organism evidence="2 3">
    <name type="scientific">Thalassotalea fonticola</name>
    <dbReference type="NCBI Taxonomy" id="3065649"/>
    <lineage>
        <taxon>Bacteria</taxon>
        <taxon>Pseudomonadati</taxon>
        <taxon>Pseudomonadota</taxon>
        <taxon>Gammaproteobacteria</taxon>
        <taxon>Alteromonadales</taxon>
        <taxon>Colwelliaceae</taxon>
        <taxon>Thalassotalea</taxon>
    </lineage>
</organism>
<protein>
    <recommendedName>
        <fullName evidence="4">Orphan protein</fullName>
    </recommendedName>
</protein>
<reference evidence="2 3" key="1">
    <citation type="submission" date="2023-09" db="EMBL/GenBank/DDBJ databases">
        <authorList>
            <person name="Qi X."/>
        </authorList>
    </citation>
    <scope>NUCLEOTIDE SEQUENCE [LARGE SCALE GENOMIC DNA]</scope>
    <source>
        <strain evidence="2 3">S1-1</strain>
    </source>
</reference>
<evidence type="ECO:0000256" key="1">
    <source>
        <dbReference type="SAM" id="SignalP"/>
    </source>
</evidence>
<sequence>MRLFIFFTSLIFSDLLFAATQTKPVNPDDMVKQFSELHQQLMPIVAVADMFYGCHLNKPQQQQYTLEFLINDMDKDLLATNLSDCLGEDNLASDNALNYGIKACFSDQMSHLPESEQQQNLEQVDTVLAQLPRAERQKSFTQCVNNQTLKYLGNSDSNK</sequence>
<name>A0ABZ0GJL5_9GAMM</name>
<accession>A0ABZ0GJL5</accession>
<dbReference type="EMBL" id="CP136600">
    <property type="protein sequence ID" value="WOH36061.1"/>
    <property type="molecule type" value="Genomic_DNA"/>
</dbReference>
<gene>
    <name evidence="2" type="ORF">RI844_11835</name>
</gene>
<keyword evidence="3" id="KW-1185">Reference proteome</keyword>